<name>A0A7S1W1J0_ALECA</name>
<organism evidence="3">
    <name type="scientific">Alexandrium catenella</name>
    <name type="common">Red tide dinoflagellate</name>
    <name type="synonym">Gonyaulax catenella</name>
    <dbReference type="NCBI Taxonomy" id="2925"/>
    <lineage>
        <taxon>Eukaryota</taxon>
        <taxon>Sar</taxon>
        <taxon>Alveolata</taxon>
        <taxon>Dinophyceae</taxon>
        <taxon>Gonyaulacales</taxon>
        <taxon>Pyrocystaceae</taxon>
        <taxon>Alexandrium</taxon>
    </lineage>
</organism>
<sequence length="426" mass="45741">MAPLSSNAAALLAFGLLASLADAARVVRAAHEKHQSSTARLGAGKAKTPSYGAAGCECIGIDWPNATLMVDIGDDKVWYPRSMGSSCQAWDSERHPDCEGKHPAPWCEKSWCFVDGCSCNLTTVPKTSSYLPDASSQGSRIYYSYATCGETDEWTAEEHAGACVNQLDKAGCKKMNKCTWAGKMGCVGREVAKGCKAKKSEKRFGDSGCKCLGFANLTGTITVAIKERKYEYPAGFGSHCSAWDDDRHPSCKGDDADAWCKDSWCYVDPCSCDLDVTPKKLTYAPGATYQGKPLFYSYAACGAKDSFSSAENANACPNFVSESKCKKHGHCAWFSSKCVHKDLKEVCSSSPKSAAIVKDSEHDEQEEESEPEAEPEPEPESKEAREPKEAAEPKEASKKGHAKSGAAALSFGLPVLAAACYLALRP</sequence>
<feature type="compositionally biased region" description="Basic and acidic residues" evidence="1">
    <location>
        <begin position="379"/>
        <end position="398"/>
    </location>
</feature>
<protein>
    <submittedName>
        <fullName evidence="3">Uncharacterized protein</fullName>
    </submittedName>
</protein>
<dbReference type="AlphaFoldDB" id="A0A7S1W1J0"/>
<evidence type="ECO:0000313" key="3">
    <source>
        <dbReference type="EMBL" id="CAD9143805.1"/>
    </source>
</evidence>
<feature type="region of interest" description="Disordered" evidence="1">
    <location>
        <begin position="354"/>
        <end position="404"/>
    </location>
</feature>
<evidence type="ECO:0000256" key="2">
    <source>
        <dbReference type="SAM" id="SignalP"/>
    </source>
</evidence>
<reference evidence="3" key="1">
    <citation type="submission" date="2021-01" db="EMBL/GenBank/DDBJ databases">
        <authorList>
            <person name="Corre E."/>
            <person name="Pelletier E."/>
            <person name="Niang G."/>
            <person name="Scheremetjew M."/>
            <person name="Finn R."/>
            <person name="Kale V."/>
            <person name="Holt S."/>
            <person name="Cochrane G."/>
            <person name="Meng A."/>
            <person name="Brown T."/>
            <person name="Cohen L."/>
        </authorList>
    </citation>
    <scope>NUCLEOTIDE SEQUENCE</scope>
    <source>
        <strain evidence="3">OF101</strain>
    </source>
</reference>
<feature type="chain" id="PRO_5031443863" evidence="2">
    <location>
        <begin position="24"/>
        <end position="426"/>
    </location>
</feature>
<gene>
    <name evidence="3" type="ORF">ACAT0790_LOCUS28296</name>
</gene>
<feature type="compositionally biased region" description="Acidic residues" evidence="1">
    <location>
        <begin position="362"/>
        <end position="378"/>
    </location>
</feature>
<dbReference type="EMBL" id="HBGE01046880">
    <property type="protein sequence ID" value="CAD9143805.1"/>
    <property type="molecule type" value="Transcribed_RNA"/>
</dbReference>
<accession>A0A7S1W1J0</accession>
<evidence type="ECO:0000256" key="1">
    <source>
        <dbReference type="SAM" id="MobiDB-lite"/>
    </source>
</evidence>
<feature type="signal peptide" evidence="2">
    <location>
        <begin position="1"/>
        <end position="23"/>
    </location>
</feature>
<proteinExistence type="predicted"/>
<keyword evidence="2" id="KW-0732">Signal</keyword>